<evidence type="ECO:0000256" key="5">
    <source>
        <dbReference type="ARBA" id="ARBA00022989"/>
    </source>
</evidence>
<comment type="caution">
    <text evidence="9">The sequence shown here is derived from an EMBL/GenBank/DDBJ whole genome shotgun (WGS) entry which is preliminary data.</text>
</comment>
<dbReference type="AlphaFoldDB" id="A0AA88AXZ2"/>
<dbReference type="PANTHER" id="PTHR31064:SF30">
    <property type="entry name" value="HIGH-AFFINITY POTASSIUM TRANSPORT PROTEIN-RELATED"/>
    <property type="match status" value="1"/>
</dbReference>
<feature type="transmembrane region" description="Helical" evidence="8">
    <location>
        <begin position="204"/>
        <end position="228"/>
    </location>
</feature>
<evidence type="ECO:0000256" key="4">
    <source>
        <dbReference type="ARBA" id="ARBA00022692"/>
    </source>
</evidence>
<dbReference type="InterPro" id="IPR051143">
    <property type="entry name" value="TrkH_K-transport"/>
</dbReference>
<comment type="subcellular location">
    <subcellularLocation>
        <location evidence="1">Membrane</location>
        <topology evidence="1">Multi-pass membrane protein</topology>
    </subcellularLocation>
</comment>
<dbReference type="PANTHER" id="PTHR31064">
    <property type="entry name" value="POTASSIUM TRANSPORT PROTEIN DDB_G0292412-RELATED"/>
    <property type="match status" value="1"/>
</dbReference>
<keyword evidence="6" id="KW-0406">Ion transport</keyword>
<feature type="transmembrane region" description="Helical" evidence="8">
    <location>
        <begin position="36"/>
        <end position="67"/>
    </location>
</feature>
<feature type="transmembrane region" description="Helical" evidence="8">
    <location>
        <begin position="277"/>
        <end position="296"/>
    </location>
</feature>
<keyword evidence="3" id="KW-0813">Transport</keyword>
<proteinExistence type="inferred from homology"/>
<protein>
    <submittedName>
        <fullName evidence="9">Uncharacterized protein</fullName>
    </submittedName>
</protein>
<evidence type="ECO:0000256" key="6">
    <source>
        <dbReference type="ARBA" id="ARBA00023065"/>
    </source>
</evidence>
<dbReference type="Pfam" id="PF02386">
    <property type="entry name" value="TrkH"/>
    <property type="match status" value="1"/>
</dbReference>
<keyword evidence="5 8" id="KW-1133">Transmembrane helix</keyword>
<evidence type="ECO:0000256" key="3">
    <source>
        <dbReference type="ARBA" id="ARBA00022448"/>
    </source>
</evidence>
<comment type="similarity">
    <text evidence="2">Belongs to the TrkH potassium transport family. HKT (TC 2.A.38.3) subfamily.</text>
</comment>
<gene>
    <name evidence="9" type="ORF">TIFTF001_024392</name>
</gene>
<organism evidence="9 10">
    <name type="scientific">Ficus carica</name>
    <name type="common">Common fig</name>
    <dbReference type="NCBI Taxonomy" id="3494"/>
    <lineage>
        <taxon>Eukaryota</taxon>
        <taxon>Viridiplantae</taxon>
        <taxon>Streptophyta</taxon>
        <taxon>Embryophyta</taxon>
        <taxon>Tracheophyta</taxon>
        <taxon>Spermatophyta</taxon>
        <taxon>Magnoliopsida</taxon>
        <taxon>eudicotyledons</taxon>
        <taxon>Gunneridae</taxon>
        <taxon>Pentapetalae</taxon>
        <taxon>rosids</taxon>
        <taxon>fabids</taxon>
        <taxon>Rosales</taxon>
        <taxon>Moraceae</taxon>
        <taxon>Ficeae</taxon>
        <taxon>Ficus</taxon>
    </lineage>
</organism>
<accession>A0AA88AXZ2</accession>
<evidence type="ECO:0000256" key="7">
    <source>
        <dbReference type="ARBA" id="ARBA00023136"/>
    </source>
</evidence>
<dbReference type="Proteomes" id="UP001187192">
    <property type="component" value="Unassembled WGS sequence"/>
</dbReference>
<evidence type="ECO:0000256" key="8">
    <source>
        <dbReference type="SAM" id="Phobius"/>
    </source>
</evidence>
<reference evidence="9" key="1">
    <citation type="submission" date="2023-07" db="EMBL/GenBank/DDBJ databases">
        <title>draft genome sequence of fig (Ficus carica).</title>
        <authorList>
            <person name="Takahashi T."/>
            <person name="Nishimura K."/>
        </authorList>
    </citation>
    <scope>NUCLEOTIDE SEQUENCE</scope>
</reference>
<feature type="transmembrane region" description="Helical" evidence="8">
    <location>
        <begin position="387"/>
        <end position="405"/>
    </location>
</feature>
<dbReference type="EMBL" id="BTGU01000056">
    <property type="protein sequence ID" value="GMN55276.1"/>
    <property type="molecule type" value="Genomic_DNA"/>
</dbReference>
<keyword evidence="4 8" id="KW-0812">Transmembrane</keyword>
<feature type="transmembrane region" description="Helical" evidence="8">
    <location>
        <begin position="128"/>
        <end position="148"/>
    </location>
</feature>
<keyword evidence="10" id="KW-1185">Reference proteome</keyword>
<evidence type="ECO:0000256" key="1">
    <source>
        <dbReference type="ARBA" id="ARBA00004141"/>
    </source>
</evidence>
<evidence type="ECO:0000313" key="10">
    <source>
        <dbReference type="Proteomes" id="UP001187192"/>
    </source>
</evidence>
<dbReference type="GO" id="GO:0015081">
    <property type="term" value="F:sodium ion transmembrane transporter activity"/>
    <property type="evidence" value="ECO:0007669"/>
    <property type="project" value="TreeGrafter"/>
</dbReference>
<sequence>MTLMSPKIFLSLRITRMKIPNFASFGRKLDQLFATLFRLLVLCCSHYLFFIKLGYFVTLSLVGYLALTVFSKTRNVSLTSSNTNTNSTGPSVSTSMPKQLDLFFTSVSATTVSSMSTVEMEVFSNSQLIILTILMVLGGEVFTSLLEIQLERAKHPNKPTMLTCDQKVHELTGVRPSDHRDIENGYKPNFDVDTEYLKHNSRKYLGYVVLGYHLVVHIIGSLSVYTYIIFSPSSTQVLKTKDIRTQTFSVFSTVSTFSNCGFIPTNENMIAFKTKSGLLLLLAAQVLLGNTLYPFFLRFAIWVLEKITGKREFGYLLRNHRDVGYDHLLSSVHSAFLALTVLSFILVQIILFCTLEWNSEGLAGMSWYQRFVATLFQVVNSRHAGESVVDISTISSAILVLFVIMM</sequence>
<evidence type="ECO:0000313" key="9">
    <source>
        <dbReference type="EMBL" id="GMN55276.1"/>
    </source>
</evidence>
<keyword evidence="7 8" id="KW-0472">Membrane</keyword>
<name>A0AA88AXZ2_FICCA</name>
<dbReference type="GO" id="GO:0005886">
    <property type="term" value="C:plasma membrane"/>
    <property type="evidence" value="ECO:0007669"/>
    <property type="project" value="TreeGrafter"/>
</dbReference>
<evidence type="ECO:0000256" key="2">
    <source>
        <dbReference type="ARBA" id="ARBA00010864"/>
    </source>
</evidence>
<feature type="transmembrane region" description="Helical" evidence="8">
    <location>
        <begin position="335"/>
        <end position="355"/>
    </location>
</feature>
<dbReference type="InterPro" id="IPR003445">
    <property type="entry name" value="Cat_transpt"/>
</dbReference>